<dbReference type="Proteomes" id="UP000679691">
    <property type="component" value="Unassembled WGS sequence"/>
</dbReference>
<dbReference type="RefSeq" id="WP_353547789.1">
    <property type="nucleotide sequence ID" value="NZ_JAGKSB010000015.1"/>
</dbReference>
<gene>
    <name evidence="1" type="ORF">J5U18_12085</name>
</gene>
<organism evidence="1 2">
    <name type="scientific">Rhinopithecimicrobium faecis</name>
    <dbReference type="NCBI Taxonomy" id="2820698"/>
    <lineage>
        <taxon>Bacteria</taxon>
        <taxon>Pseudomonadati</taxon>
        <taxon>Bacteroidota</taxon>
        <taxon>Sphingobacteriia</taxon>
        <taxon>Sphingobacteriales</taxon>
        <taxon>Sphingobacteriaceae</taxon>
        <taxon>Rhinopithecimicrobium</taxon>
    </lineage>
</organism>
<sequence>MKKYKWAIVLINLILFLAYCNYSIAKKEVLIKEGTLVLLRLAPVDPRSLMQGDYMALNYEIATNHEVDSIPKNGYCVVKLDANQVAHLVRFQAHKQPLAAKEHLIKYAHSNPWSLNIGAESYFFQEGEAEKYELAEFGALRIDKEGNSVLVGLYNTQLQQLK</sequence>
<evidence type="ECO:0000313" key="2">
    <source>
        <dbReference type="Proteomes" id="UP000679691"/>
    </source>
</evidence>
<dbReference type="EMBL" id="JAGKSB010000015">
    <property type="protein sequence ID" value="MBP3944282.1"/>
    <property type="molecule type" value="Genomic_DNA"/>
</dbReference>
<dbReference type="AlphaFoldDB" id="A0A8T4HB90"/>
<accession>A0A8T4HB90</accession>
<comment type="caution">
    <text evidence="1">The sequence shown here is derived from an EMBL/GenBank/DDBJ whole genome shotgun (WGS) entry which is preliminary data.</text>
</comment>
<name>A0A8T4HB90_9SPHI</name>
<proteinExistence type="predicted"/>
<dbReference type="InterPro" id="IPR025833">
    <property type="entry name" value="GDYXXLXY"/>
</dbReference>
<keyword evidence="2" id="KW-1185">Reference proteome</keyword>
<evidence type="ECO:0000313" key="1">
    <source>
        <dbReference type="EMBL" id="MBP3944282.1"/>
    </source>
</evidence>
<reference evidence="1" key="1">
    <citation type="submission" date="2021-03" db="EMBL/GenBank/DDBJ databases">
        <authorList>
            <person name="Lu T."/>
            <person name="Wang Q."/>
            <person name="Han X."/>
        </authorList>
    </citation>
    <scope>NUCLEOTIDE SEQUENCE</scope>
    <source>
        <strain evidence="1">WQ 2009</strain>
    </source>
</reference>
<protein>
    <submittedName>
        <fullName evidence="1">GDYXXLXY domain-containing protein</fullName>
    </submittedName>
</protein>
<dbReference type="Pfam" id="PF14345">
    <property type="entry name" value="GDYXXLXY"/>
    <property type="match status" value="1"/>
</dbReference>